<dbReference type="EMBL" id="PEZX01000017">
    <property type="protein sequence ID" value="PIS07099.1"/>
    <property type="molecule type" value="Genomic_DNA"/>
</dbReference>
<organism evidence="2 3">
    <name type="scientific">Candidatus Berkelbacteria bacterium CG10_big_fil_rev_8_21_14_0_10_43_14</name>
    <dbReference type="NCBI Taxonomy" id="1974515"/>
    <lineage>
        <taxon>Bacteria</taxon>
        <taxon>Candidatus Berkelbacteria</taxon>
    </lineage>
</organism>
<sequence length="197" mass="21553">MRYAVIVLVALLSVACRADTVINRVDMWQGKEARVTTFLFFDNGMELLMINWNKEGRSIEIGRMAAVKGADGLRACCYIATVPSTDQLYLEPSLQYGCPIGHSTCRFDTTLSRYISLSKEVDYWNLVNASIITPVSHTTKVGVMLTGSKTDGQPSSGIAGPVVVTRAGPSTIKVKYRCVPVGTNRSLQLRVQVATPF</sequence>
<evidence type="ECO:0000313" key="2">
    <source>
        <dbReference type="EMBL" id="PIS07099.1"/>
    </source>
</evidence>
<protein>
    <submittedName>
        <fullName evidence="2">Uncharacterized protein</fullName>
    </submittedName>
</protein>
<feature type="signal peptide" evidence="1">
    <location>
        <begin position="1"/>
        <end position="18"/>
    </location>
</feature>
<dbReference type="PROSITE" id="PS51257">
    <property type="entry name" value="PROKAR_LIPOPROTEIN"/>
    <property type="match status" value="1"/>
</dbReference>
<accession>A0A2M6R999</accession>
<dbReference type="Proteomes" id="UP000231162">
    <property type="component" value="Unassembled WGS sequence"/>
</dbReference>
<dbReference type="AlphaFoldDB" id="A0A2M6R999"/>
<comment type="caution">
    <text evidence="2">The sequence shown here is derived from an EMBL/GenBank/DDBJ whole genome shotgun (WGS) entry which is preliminary data.</text>
</comment>
<feature type="chain" id="PRO_5014863242" evidence="1">
    <location>
        <begin position="19"/>
        <end position="197"/>
    </location>
</feature>
<proteinExistence type="predicted"/>
<gene>
    <name evidence="2" type="ORF">COT79_01160</name>
</gene>
<keyword evidence="1" id="KW-0732">Signal</keyword>
<name>A0A2M6R999_9BACT</name>
<evidence type="ECO:0000313" key="3">
    <source>
        <dbReference type="Proteomes" id="UP000231162"/>
    </source>
</evidence>
<reference evidence="3" key="1">
    <citation type="submission" date="2017-09" db="EMBL/GenBank/DDBJ databases">
        <title>Depth-based differentiation of microbial function through sediment-hosted aquifers and enrichment of novel symbionts in the deep terrestrial subsurface.</title>
        <authorList>
            <person name="Probst A.J."/>
            <person name="Ladd B."/>
            <person name="Jarett J.K."/>
            <person name="Geller-Mcgrath D.E."/>
            <person name="Sieber C.M.K."/>
            <person name="Emerson J.B."/>
            <person name="Anantharaman K."/>
            <person name="Thomas B.C."/>
            <person name="Malmstrom R."/>
            <person name="Stieglmeier M."/>
            <person name="Klingl A."/>
            <person name="Woyke T."/>
            <person name="Ryan C.M."/>
            <person name="Banfield J.F."/>
        </authorList>
    </citation>
    <scope>NUCLEOTIDE SEQUENCE [LARGE SCALE GENOMIC DNA]</scope>
</reference>
<evidence type="ECO:0000256" key="1">
    <source>
        <dbReference type="SAM" id="SignalP"/>
    </source>
</evidence>